<reference evidence="7" key="2">
    <citation type="journal article" date="2014" name="ISME J.">
        <title>Microbial stratification in low pH oxic and suboxic macroscopic growths along an acid mine drainage.</title>
        <authorList>
            <person name="Mendez-Garcia C."/>
            <person name="Mesa V."/>
            <person name="Sprenger R.R."/>
            <person name="Richter M."/>
            <person name="Diez M.S."/>
            <person name="Solano J."/>
            <person name="Bargiela R."/>
            <person name="Golyshina O.V."/>
            <person name="Manteca A."/>
            <person name="Ramos J.L."/>
            <person name="Gallego J.R."/>
            <person name="Llorente I."/>
            <person name="Martins Dos Santos V.A."/>
            <person name="Jensen O.N."/>
            <person name="Pelaez A.I."/>
            <person name="Sanchez J."/>
            <person name="Ferrer M."/>
        </authorList>
    </citation>
    <scope>NUCLEOTIDE SEQUENCE</scope>
</reference>
<evidence type="ECO:0000259" key="6">
    <source>
        <dbReference type="Pfam" id="PF00483"/>
    </source>
</evidence>
<dbReference type="GO" id="GO:0006011">
    <property type="term" value="P:UDP-alpha-D-glucose metabolic process"/>
    <property type="evidence" value="ECO:0007669"/>
    <property type="project" value="InterPro"/>
</dbReference>
<dbReference type="PANTHER" id="PTHR43197:SF1">
    <property type="entry name" value="UTP--GLUCOSE-1-PHOSPHATE URIDYLYLTRANSFERASE"/>
    <property type="match status" value="1"/>
</dbReference>
<dbReference type="InterPro" id="IPR005835">
    <property type="entry name" value="NTP_transferase_dom"/>
</dbReference>
<dbReference type="EC" id="2.7.7.9" evidence="2"/>
<dbReference type="SUPFAM" id="SSF53448">
    <property type="entry name" value="Nucleotide-diphospho-sugar transferases"/>
    <property type="match status" value="1"/>
</dbReference>
<proteinExistence type="inferred from homology"/>
<dbReference type="Pfam" id="PF00483">
    <property type="entry name" value="NTP_transferase"/>
    <property type="match status" value="1"/>
</dbReference>
<comment type="catalytic activity">
    <reaction evidence="5">
        <text>alpha-D-glucose 1-phosphate + UTP + H(+) = UDP-alpha-D-glucose + diphosphate</text>
        <dbReference type="Rhea" id="RHEA:19889"/>
        <dbReference type="ChEBI" id="CHEBI:15378"/>
        <dbReference type="ChEBI" id="CHEBI:33019"/>
        <dbReference type="ChEBI" id="CHEBI:46398"/>
        <dbReference type="ChEBI" id="CHEBI:58601"/>
        <dbReference type="ChEBI" id="CHEBI:58885"/>
        <dbReference type="EC" id="2.7.7.9"/>
    </reaction>
</comment>
<reference evidence="7" key="1">
    <citation type="submission" date="2013-08" db="EMBL/GenBank/DDBJ databases">
        <authorList>
            <person name="Mendez C."/>
            <person name="Richter M."/>
            <person name="Ferrer M."/>
            <person name="Sanchez J."/>
        </authorList>
    </citation>
    <scope>NUCLEOTIDE SEQUENCE</scope>
</reference>
<feature type="non-terminal residue" evidence="7">
    <location>
        <position position="130"/>
    </location>
</feature>
<dbReference type="InterPro" id="IPR005771">
    <property type="entry name" value="GalU_uridylyltTrfase_bac/arc"/>
</dbReference>
<organism evidence="7">
    <name type="scientific">mine drainage metagenome</name>
    <dbReference type="NCBI Taxonomy" id="410659"/>
    <lineage>
        <taxon>unclassified sequences</taxon>
        <taxon>metagenomes</taxon>
        <taxon>ecological metagenomes</taxon>
    </lineage>
</organism>
<accession>T1ABN7</accession>
<protein>
    <recommendedName>
        <fullName evidence="2">UTP--glucose-1-phosphate uridylyltransferase</fullName>
        <ecNumber evidence="2">2.7.7.9</ecNumber>
    </recommendedName>
</protein>
<dbReference type="GO" id="GO:0003983">
    <property type="term" value="F:UTP:glucose-1-phosphate uridylyltransferase activity"/>
    <property type="evidence" value="ECO:0007669"/>
    <property type="project" value="UniProtKB-EC"/>
</dbReference>
<dbReference type="InterPro" id="IPR029044">
    <property type="entry name" value="Nucleotide-diphossugar_trans"/>
</dbReference>
<evidence type="ECO:0000256" key="5">
    <source>
        <dbReference type="ARBA" id="ARBA00048128"/>
    </source>
</evidence>
<evidence type="ECO:0000256" key="2">
    <source>
        <dbReference type="ARBA" id="ARBA00012415"/>
    </source>
</evidence>
<gene>
    <name evidence="7" type="ORF">B1A_12184</name>
</gene>
<dbReference type="EMBL" id="AUZX01008812">
    <property type="protein sequence ID" value="EQD54452.1"/>
    <property type="molecule type" value="Genomic_DNA"/>
</dbReference>
<evidence type="ECO:0000256" key="4">
    <source>
        <dbReference type="ARBA" id="ARBA00022695"/>
    </source>
</evidence>
<evidence type="ECO:0000313" key="7">
    <source>
        <dbReference type="EMBL" id="EQD54452.1"/>
    </source>
</evidence>
<feature type="domain" description="Nucleotidyl transferase" evidence="6">
    <location>
        <begin position="3"/>
        <end position="129"/>
    </location>
</feature>
<sequence>MVVPAGGLGTRFLPATKALPKEMVPVGDRPAIQWGLEEAVASGIRRAVIVTAPGKDLIRAHFAPDPELEQILEQRGLPELAARIGRISKLCELEFVEQPQPLGLGHAVLCALDKVRGEVAVAALLPDDLF</sequence>
<comment type="similarity">
    <text evidence="1">Belongs to the UDPGP type 2 family.</text>
</comment>
<keyword evidence="4 7" id="KW-0548">Nucleotidyltransferase</keyword>
<dbReference type="AlphaFoldDB" id="T1ABN7"/>
<keyword evidence="3 7" id="KW-0808">Transferase</keyword>
<evidence type="ECO:0000256" key="3">
    <source>
        <dbReference type="ARBA" id="ARBA00022679"/>
    </source>
</evidence>
<comment type="caution">
    <text evidence="7">The sequence shown here is derived from an EMBL/GenBank/DDBJ whole genome shotgun (WGS) entry which is preliminary data.</text>
</comment>
<dbReference type="PANTHER" id="PTHR43197">
    <property type="entry name" value="UTP--GLUCOSE-1-PHOSPHATE URIDYLYLTRANSFERASE"/>
    <property type="match status" value="1"/>
</dbReference>
<evidence type="ECO:0000256" key="1">
    <source>
        <dbReference type="ARBA" id="ARBA00006890"/>
    </source>
</evidence>
<dbReference type="Gene3D" id="3.90.550.10">
    <property type="entry name" value="Spore Coat Polysaccharide Biosynthesis Protein SpsA, Chain A"/>
    <property type="match status" value="1"/>
</dbReference>
<name>T1ABN7_9ZZZZ</name>